<dbReference type="InterPro" id="IPR056198">
    <property type="entry name" value="LBD_receptor"/>
</dbReference>
<organism evidence="10 11">
    <name type="scientific">Mythimna separata</name>
    <name type="common">Oriental armyworm</name>
    <name type="synonym">Pseudaletia separata</name>
    <dbReference type="NCBI Taxonomy" id="271217"/>
    <lineage>
        <taxon>Eukaryota</taxon>
        <taxon>Metazoa</taxon>
        <taxon>Ecdysozoa</taxon>
        <taxon>Arthropoda</taxon>
        <taxon>Hexapoda</taxon>
        <taxon>Insecta</taxon>
        <taxon>Pterygota</taxon>
        <taxon>Neoptera</taxon>
        <taxon>Endopterygota</taxon>
        <taxon>Lepidoptera</taxon>
        <taxon>Glossata</taxon>
        <taxon>Ditrysia</taxon>
        <taxon>Noctuoidea</taxon>
        <taxon>Noctuidae</taxon>
        <taxon>Noctuinae</taxon>
        <taxon>Hadenini</taxon>
        <taxon>Mythimna</taxon>
    </lineage>
</organism>
<evidence type="ECO:0000256" key="2">
    <source>
        <dbReference type="ARBA" id="ARBA00022475"/>
    </source>
</evidence>
<dbReference type="Pfam" id="PF24061">
    <property type="entry name" value="LBD_receptor"/>
    <property type="match status" value="4"/>
</dbReference>
<keyword evidence="5 8" id="KW-0472">Membrane</keyword>
<name>A0AAD7YPP0_MYTSE</name>
<comment type="subcellular location">
    <subcellularLocation>
        <location evidence="1">Cell membrane</location>
        <topology evidence="1">Multi-pass membrane protein</topology>
    </subcellularLocation>
</comment>
<evidence type="ECO:0000256" key="5">
    <source>
        <dbReference type="ARBA" id="ARBA00023136"/>
    </source>
</evidence>
<evidence type="ECO:0000256" key="7">
    <source>
        <dbReference type="ARBA" id="ARBA00023180"/>
    </source>
</evidence>
<dbReference type="Gene3D" id="3.40.190.10">
    <property type="entry name" value="Periplasmic binding protein-like II"/>
    <property type="match status" value="1"/>
</dbReference>
<sequence length="931" mass="108564">MMFRQSTIQTYFRHQGYIINAYNTTEFTESFTYLLEDPLWNPSSKFIIVIRLLDEEELRNIFDELLKRHVVNVVVVSGIDNIHLYTYNPFDNYACGKYYNNVISYGLCSNTTRNLFPNKYVTGLRNCTLRATVPHQPPYTVHPELAEDERMTLGAEQYLFKVIAELEHFKVNFIFNSTTQSLFRHQGYLINAKDATKFTEYFKYLLEDPTWNPSSRFVIVIRSLDEDEMKKIFDELLKRHVVNVLVVSGADNVQLYTYNPFDNYACGKYYNNVISYDPTWNPISRFIIVIRSLNEDELEKIFDELLKRHVVNVLVVSGTDNVQLYTYNPFDNYGCGKYYKNVISYDLCSNITRNLFPNNYEILQAIHLSTVTTMIFRQATTQSFYRHQGYLINAKDATKFTEYFKYLLEDPTWNPSSRFIIVIATLNEDELKNIFDELLKRHVVNVVVVSGTDDTFLYSYNPFDNFACGRYYINIIRYVTTVIFRHMTTQSLFRHQGYLIYAKDTTKFTEYFKYLLEDPKWNPYSRFIIVIRSLDKDELKKIFDELLKRHVVNVLVVTGNDNIRLYTYNPFDNYACGKYYNNVISYDLKESDLRIVFDTFLKLHARYVVVVNATEEAHLYTYNPYDNYGCGKRYDDIISYGECSQAWYYDLYPKKIITMLRNCTFDVIITEWPPYTILSPNDSDSSHPLRYGAETYLFQLIGRMQGFKLNIINDYNALMEYPTVSTNMEAVGTLKKIQENEADAVLGGMLLTPSRALAFSYVYGHLAYTDEIRFVVKRASEVPAWKNIYLEFGPTVWALLVLALIFYSLLIIVLLRTEDKSYVVLILLGNLVLHGHSIRSQLPVKLHVNDAVIINGTDDAHLFTYNPFDNYACGKYYNDVISLGLCSQATQDLYPNKLVTGLRNCTFRASLAHRPPFAIDPLKAEAENPVI</sequence>
<dbReference type="EMBL" id="JARGEI010000013">
    <property type="protein sequence ID" value="KAJ8721692.1"/>
    <property type="molecule type" value="Genomic_DNA"/>
</dbReference>
<feature type="domain" description="Putative ionotropic receptor ligand binding" evidence="9">
    <location>
        <begin position="527"/>
        <end position="578"/>
    </location>
</feature>
<evidence type="ECO:0000256" key="3">
    <source>
        <dbReference type="ARBA" id="ARBA00022692"/>
    </source>
</evidence>
<evidence type="ECO:0000256" key="1">
    <source>
        <dbReference type="ARBA" id="ARBA00004651"/>
    </source>
</evidence>
<evidence type="ECO:0000256" key="6">
    <source>
        <dbReference type="ARBA" id="ARBA00023170"/>
    </source>
</evidence>
<keyword evidence="2" id="KW-1003">Cell membrane</keyword>
<gene>
    <name evidence="10" type="ORF">PYW07_002467</name>
</gene>
<feature type="domain" description="Putative ionotropic receptor ligand binding" evidence="9">
    <location>
        <begin position="286"/>
        <end position="347"/>
    </location>
</feature>
<dbReference type="InterPro" id="IPR052192">
    <property type="entry name" value="Insect_Ionotropic_Sensory_Rcpt"/>
</dbReference>
<evidence type="ECO:0000313" key="10">
    <source>
        <dbReference type="EMBL" id="KAJ8721692.1"/>
    </source>
</evidence>
<dbReference type="Proteomes" id="UP001231518">
    <property type="component" value="Chromosome 12"/>
</dbReference>
<evidence type="ECO:0000256" key="4">
    <source>
        <dbReference type="ARBA" id="ARBA00022989"/>
    </source>
</evidence>
<feature type="transmembrane region" description="Helical" evidence="8">
    <location>
        <begin position="796"/>
        <end position="815"/>
    </location>
</feature>
<feature type="domain" description="Putative ionotropic receptor ligand binding" evidence="9">
    <location>
        <begin position="214"/>
        <end position="268"/>
    </location>
</feature>
<dbReference type="GO" id="GO:0005886">
    <property type="term" value="C:plasma membrane"/>
    <property type="evidence" value="ECO:0007669"/>
    <property type="project" value="UniProtKB-SubCell"/>
</dbReference>
<keyword evidence="3 8" id="KW-0812">Transmembrane</keyword>
<keyword evidence="6" id="KW-0675">Receptor</keyword>
<evidence type="ECO:0000313" key="11">
    <source>
        <dbReference type="Proteomes" id="UP001231518"/>
    </source>
</evidence>
<accession>A0AAD7YPP0</accession>
<dbReference type="PANTHER" id="PTHR42643">
    <property type="entry name" value="IONOTROPIC RECEPTOR 20A-RELATED"/>
    <property type="match status" value="1"/>
</dbReference>
<dbReference type="PANTHER" id="PTHR42643:SF30">
    <property type="entry name" value="IONOTROPIC RECEPTOR 40A-RELATED"/>
    <property type="match status" value="1"/>
</dbReference>
<comment type="caution">
    <text evidence="10">The sequence shown here is derived from an EMBL/GenBank/DDBJ whole genome shotgun (WGS) entry which is preliminary data.</text>
</comment>
<keyword evidence="4 8" id="KW-1133">Transmembrane helix</keyword>
<dbReference type="AlphaFoldDB" id="A0AAD7YPP0"/>
<proteinExistence type="predicted"/>
<reference evidence="10" key="1">
    <citation type="submission" date="2023-03" db="EMBL/GenBank/DDBJ databases">
        <title>Chromosome-level genomes of two armyworms, Mythimna separata and Mythimna loreyi, provide insights into the biosynthesis and reception of sex pheromones.</title>
        <authorList>
            <person name="Zhao H."/>
        </authorList>
    </citation>
    <scope>NUCLEOTIDE SEQUENCE</scope>
    <source>
        <strain evidence="10">BeijingLab</strain>
        <tissue evidence="10">Pupa</tissue>
    </source>
</reference>
<keyword evidence="11" id="KW-1185">Reference proteome</keyword>
<dbReference type="SUPFAM" id="SSF53850">
    <property type="entry name" value="Periplasmic binding protein-like II"/>
    <property type="match status" value="1"/>
</dbReference>
<keyword evidence="7" id="KW-0325">Glycoprotein</keyword>
<feature type="domain" description="Putative ionotropic receptor ligand binding" evidence="9">
    <location>
        <begin position="46"/>
        <end position="98"/>
    </location>
</feature>
<protein>
    <recommendedName>
        <fullName evidence="9">Putative ionotropic receptor ligand binding domain-containing protein</fullName>
    </recommendedName>
</protein>
<evidence type="ECO:0000256" key="8">
    <source>
        <dbReference type="SAM" id="Phobius"/>
    </source>
</evidence>
<evidence type="ECO:0000259" key="9">
    <source>
        <dbReference type="Pfam" id="PF24061"/>
    </source>
</evidence>